<dbReference type="EMBL" id="JAEDXU010000012">
    <property type="protein sequence ID" value="MBP1048097.1"/>
    <property type="molecule type" value="Genomic_DNA"/>
</dbReference>
<gene>
    <name evidence="5" type="primary">kptA</name>
    <name evidence="6" type="ORF">I6N96_17530</name>
</gene>
<comment type="function">
    <text evidence="4 5">Removes the 2'-phosphate from RNA via an intermediate in which the phosphate is ADP-ribosylated by NAD followed by a presumed transesterification to release the RNA and generate ADP-ribose 1''-2''-cyclic phosphate (APPR&gt;P). May function as an ADP-ribosylase.</text>
</comment>
<dbReference type="Proteomes" id="UP000673375">
    <property type="component" value="Unassembled WGS sequence"/>
</dbReference>
<evidence type="ECO:0000256" key="1">
    <source>
        <dbReference type="ARBA" id="ARBA00009836"/>
    </source>
</evidence>
<evidence type="ECO:0000256" key="5">
    <source>
        <dbReference type="HAMAP-Rule" id="MF_00299"/>
    </source>
</evidence>
<keyword evidence="2 5" id="KW-0808">Transferase</keyword>
<evidence type="ECO:0000256" key="3">
    <source>
        <dbReference type="ARBA" id="ARBA00023027"/>
    </source>
</evidence>
<evidence type="ECO:0000313" key="6">
    <source>
        <dbReference type="EMBL" id="MBP1048097.1"/>
    </source>
</evidence>
<dbReference type="InterPro" id="IPR042080">
    <property type="entry name" value="RNA_2'-PTrans_N"/>
</dbReference>
<dbReference type="HAMAP" id="MF_00299">
    <property type="entry name" value="KptA"/>
    <property type="match status" value="1"/>
</dbReference>
<dbReference type="PANTHER" id="PTHR12684:SF2">
    <property type="entry name" value="TRNA 2'-PHOSPHOTRANSFERASE 1"/>
    <property type="match status" value="1"/>
</dbReference>
<keyword evidence="7" id="KW-1185">Reference proteome</keyword>
<sequence length="182" mass="21280">MLTKEEQRISKTISYALRHKPEEFELLLDDEGYTDLAEFIEKMNRKAELGLTIELVHSLLERSDKTRWEITQQRIRAVYGHSIEKKVVKQAVTPPKYLYHGTAHRFVERILTDGLIPKERQYVHLSQDKETAIMVGERRDTSPIIFKVRALEASQSGVEFYQELEGIWLSQAIAPHYLIIEE</sequence>
<evidence type="ECO:0000256" key="2">
    <source>
        <dbReference type="ARBA" id="ARBA00022679"/>
    </source>
</evidence>
<reference evidence="6 7" key="1">
    <citation type="submission" date="2020-12" db="EMBL/GenBank/DDBJ databases">
        <title>Vagococcus allomyrinae sp. nov. and Enterococcus lavae sp. nov., isolated from the larvae of Allomyrina dichotoma.</title>
        <authorList>
            <person name="Lee S.D."/>
        </authorList>
    </citation>
    <scope>NUCLEOTIDE SEQUENCE [LARGE SCALE GENOMIC DNA]</scope>
    <source>
        <strain evidence="6 7">BWM-S5</strain>
    </source>
</reference>
<accession>A0ABS4CQ07</accession>
<dbReference type="SUPFAM" id="SSF56399">
    <property type="entry name" value="ADP-ribosylation"/>
    <property type="match status" value="1"/>
</dbReference>
<comment type="caution">
    <text evidence="6">The sequence shown here is derived from an EMBL/GenBank/DDBJ whole genome shotgun (WGS) entry which is preliminary data.</text>
</comment>
<keyword evidence="3 5" id="KW-0520">NAD</keyword>
<dbReference type="Gene3D" id="1.10.10.970">
    <property type="entry name" value="RNA 2'-phosphotransferase, Tpt1/KptA family, N-terminal domain"/>
    <property type="match status" value="1"/>
</dbReference>
<dbReference type="InterPro" id="IPR002745">
    <property type="entry name" value="Ptrans_KptA/Tpt1"/>
</dbReference>
<dbReference type="Pfam" id="PF01885">
    <property type="entry name" value="PTS_2-RNA"/>
    <property type="match status" value="1"/>
</dbReference>
<dbReference type="InterPro" id="IPR022928">
    <property type="entry name" value="RNA_2'-PTrans_KptA"/>
</dbReference>
<evidence type="ECO:0000313" key="7">
    <source>
        <dbReference type="Proteomes" id="UP000673375"/>
    </source>
</evidence>
<dbReference type="RefSeq" id="WP_209558870.1">
    <property type="nucleotide sequence ID" value="NZ_JAEDXU010000012.1"/>
</dbReference>
<name>A0ABS4CQ07_9ENTE</name>
<dbReference type="Gene3D" id="3.20.170.30">
    <property type="match status" value="1"/>
</dbReference>
<organism evidence="6 7">
    <name type="scientific">Enterococcus larvae</name>
    <dbReference type="NCBI Taxonomy" id="2794352"/>
    <lineage>
        <taxon>Bacteria</taxon>
        <taxon>Bacillati</taxon>
        <taxon>Bacillota</taxon>
        <taxon>Bacilli</taxon>
        <taxon>Lactobacillales</taxon>
        <taxon>Enterococcaceae</taxon>
        <taxon>Enterococcus</taxon>
    </lineage>
</organism>
<evidence type="ECO:0000256" key="4">
    <source>
        <dbReference type="ARBA" id="ARBA00025212"/>
    </source>
</evidence>
<comment type="similarity">
    <text evidence="1 5">Belongs to the KptA/TPT1 family.</text>
</comment>
<dbReference type="PANTHER" id="PTHR12684">
    <property type="entry name" value="PUTATIVE PHOSPHOTRANSFERASE"/>
    <property type="match status" value="1"/>
</dbReference>
<proteinExistence type="inferred from homology"/>
<protein>
    <recommendedName>
        <fullName evidence="5">Probable RNA 2'-phosphotransferase</fullName>
        <ecNumber evidence="5">2.7.1.-</ecNumber>
    </recommendedName>
</protein>
<dbReference type="EC" id="2.7.1.-" evidence="5"/>
<dbReference type="InterPro" id="IPR042081">
    <property type="entry name" value="RNA_2'-PTrans_C"/>
</dbReference>